<dbReference type="AlphaFoldDB" id="A0A7Y9LU83"/>
<name>A0A7Y9LU83_9MICC</name>
<keyword evidence="2" id="KW-0808">Transferase</keyword>
<feature type="region of interest" description="Disordered" evidence="1">
    <location>
        <begin position="193"/>
        <end position="215"/>
    </location>
</feature>
<protein>
    <submittedName>
        <fullName evidence="2">Uridine kinase</fullName>
        <ecNumber evidence="2">2.7.1.48</ecNumber>
    </submittedName>
</protein>
<keyword evidence="2" id="KW-0418">Kinase</keyword>
<dbReference type="Gene3D" id="3.40.50.300">
    <property type="entry name" value="P-loop containing nucleotide triphosphate hydrolases"/>
    <property type="match status" value="1"/>
</dbReference>
<dbReference type="Pfam" id="PF13238">
    <property type="entry name" value="AAA_18"/>
    <property type="match status" value="1"/>
</dbReference>
<dbReference type="RefSeq" id="WP_179389458.1">
    <property type="nucleotide sequence ID" value="NZ_JACBYQ010000002.1"/>
</dbReference>
<dbReference type="Proteomes" id="UP000521748">
    <property type="component" value="Unassembled WGS sequence"/>
</dbReference>
<dbReference type="InterPro" id="IPR027417">
    <property type="entry name" value="P-loop_NTPase"/>
</dbReference>
<dbReference type="SUPFAM" id="SSF52540">
    <property type="entry name" value="P-loop containing nucleoside triphosphate hydrolases"/>
    <property type="match status" value="1"/>
</dbReference>
<dbReference type="EC" id="2.7.1.48" evidence="2"/>
<organism evidence="2 3">
    <name type="scientific">Psychromicrobium silvestre</name>
    <dbReference type="NCBI Taxonomy" id="1645614"/>
    <lineage>
        <taxon>Bacteria</taxon>
        <taxon>Bacillati</taxon>
        <taxon>Actinomycetota</taxon>
        <taxon>Actinomycetes</taxon>
        <taxon>Micrococcales</taxon>
        <taxon>Micrococcaceae</taxon>
        <taxon>Psychromicrobium</taxon>
    </lineage>
</organism>
<dbReference type="EMBL" id="JACBYQ010000002">
    <property type="protein sequence ID" value="NYE95710.1"/>
    <property type="molecule type" value="Genomic_DNA"/>
</dbReference>
<comment type="caution">
    <text evidence="2">The sequence shown here is derived from an EMBL/GenBank/DDBJ whole genome shotgun (WGS) entry which is preliminary data.</text>
</comment>
<accession>A0A7Y9LU83</accession>
<keyword evidence="3" id="KW-1185">Reference proteome</keyword>
<evidence type="ECO:0000256" key="1">
    <source>
        <dbReference type="SAM" id="MobiDB-lite"/>
    </source>
</evidence>
<sequence length="215" mass="23963">MPPKAEGQSGYTLIAVDGVDGSGKTTFAEELARLLRAEGLTVVVLHADHFHHLRATRYRLGRDSPEGFWLDSYDYAALRHWAVEPFLPGGQGIYRERATDLERDCYLEAESIQAAPGTVVIVEGMFLHRDELREDWDFSIFLDVPFSVTAQRMASRDGSPADPEHPAMRRYVQGQRLYFAACKPWSRASVVVDNSDPGQPQLCAPSPGQIAEEAE</sequence>
<reference evidence="2 3" key="1">
    <citation type="submission" date="2020-07" db="EMBL/GenBank/DDBJ databases">
        <title>Sequencing the genomes of 1000 actinobacteria strains.</title>
        <authorList>
            <person name="Klenk H.-P."/>
        </authorList>
    </citation>
    <scope>NUCLEOTIDE SEQUENCE [LARGE SCALE GENOMIC DNA]</scope>
    <source>
        <strain evidence="2 3">DSM 102047</strain>
    </source>
</reference>
<evidence type="ECO:0000313" key="3">
    <source>
        <dbReference type="Proteomes" id="UP000521748"/>
    </source>
</evidence>
<dbReference type="GO" id="GO:0004849">
    <property type="term" value="F:uridine kinase activity"/>
    <property type="evidence" value="ECO:0007669"/>
    <property type="project" value="UniProtKB-EC"/>
</dbReference>
<proteinExistence type="predicted"/>
<evidence type="ECO:0000313" key="2">
    <source>
        <dbReference type="EMBL" id="NYE95710.1"/>
    </source>
</evidence>
<gene>
    <name evidence="2" type="ORF">FHU41_001960</name>
</gene>